<feature type="binding site" evidence="14">
    <location>
        <position position="58"/>
    </location>
    <ligand>
        <name>ATP</name>
        <dbReference type="ChEBI" id="CHEBI:30616"/>
    </ligand>
</feature>
<feature type="binding site" evidence="14">
    <location>
        <position position="140"/>
    </location>
    <ligand>
        <name>L-threonine</name>
        <dbReference type="ChEBI" id="CHEBI:57926"/>
    </ligand>
</feature>
<dbReference type="AlphaFoldDB" id="A0A0R3K3V5"/>
<comment type="caution">
    <text evidence="16">The sequence shown here is derived from an EMBL/GenBank/DDBJ whole genome shotgun (WGS) entry which is preliminary data.</text>
</comment>
<evidence type="ECO:0000313" key="17">
    <source>
        <dbReference type="Proteomes" id="UP000052015"/>
    </source>
</evidence>
<dbReference type="GO" id="GO:0061710">
    <property type="term" value="F:L-threonylcarbamoyladenylate synthase"/>
    <property type="evidence" value="ECO:0007669"/>
    <property type="project" value="UniProtKB-EC"/>
</dbReference>
<name>A0A0R3K3V5_CALMK</name>
<evidence type="ECO:0000313" key="16">
    <source>
        <dbReference type="EMBL" id="KRQ87749.1"/>
    </source>
</evidence>
<reference evidence="16 17" key="1">
    <citation type="submission" date="2015-09" db="EMBL/GenBank/DDBJ databases">
        <title>Draft genome sequence of a Caloramator mitchellensis, a moderate thermophile from the Great Artesian Basin of Australia.</title>
        <authorList>
            <person name="Patel B.K."/>
        </authorList>
    </citation>
    <scope>NUCLEOTIDE SEQUENCE [LARGE SCALE GENOMIC DNA]</scope>
    <source>
        <strain evidence="16 17">VF08</strain>
    </source>
</reference>
<evidence type="ECO:0000259" key="15">
    <source>
        <dbReference type="PROSITE" id="PS51163"/>
    </source>
</evidence>
<feature type="domain" description="YrdC-like" evidence="15">
    <location>
        <begin position="13"/>
        <end position="198"/>
    </location>
</feature>
<evidence type="ECO:0000256" key="5">
    <source>
        <dbReference type="ARBA" id="ARBA00022490"/>
    </source>
</evidence>
<dbReference type="OrthoDB" id="9814580at2"/>
<proteinExistence type="inferred from homology"/>
<evidence type="ECO:0000256" key="2">
    <source>
        <dbReference type="ARBA" id="ARBA00007663"/>
    </source>
</evidence>
<dbReference type="GO" id="GO:0005737">
    <property type="term" value="C:cytoplasm"/>
    <property type="evidence" value="ECO:0007669"/>
    <property type="project" value="UniProtKB-SubCell"/>
</dbReference>
<dbReference type="InterPro" id="IPR005145">
    <property type="entry name" value="Sua5_C"/>
</dbReference>
<feature type="binding site" evidence="14">
    <location>
        <position position="62"/>
    </location>
    <ligand>
        <name>ATP</name>
        <dbReference type="ChEBI" id="CHEBI:30616"/>
    </ligand>
</feature>
<feature type="binding site" evidence="14">
    <location>
        <position position="120"/>
    </location>
    <ligand>
        <name>L-threonine</name>
        <dbReference type="ChEBI" id="CHEBI:57926"/>
    </ligand>
</feature>
<dbReference type="Gene3D" id="3.40.50.11030">
    <property type="entry name" value="Threonylcarbamoyl-AMP synthase, C-terminal domain"/>
    <property type="match status" value="1"/>
</dbReference>
<sequence>MDTKVYYINERDTEKIKEAAQVIQNGGLVVFPTETVYGLGANALSPEACKKIFIAKGRPQDNPLIVHVADFDISRYVEYIPENAKKLMEAFWPGPLTIIMPKSNLIPDVVTAGLDSVAIRMPENKLARRLIEFSNCPIAAPSANISGRPSPTSIEHCIEDLNGRVDMIIGGERAKVGLESTVVDATEGTITILRPGFITKEDLEEVVGVVKIDPAIKNEDFKPKSPGMKYRHYAPKSPLNIIMGDLNKVVDYINENVYNMKKQGKKVGVMMTDETIEKVDAEVKISLGSIESPGLIAANLFDALREFDKMEVDFIYSIGFEERGLFAAIMNRLKKAAGNNVIFV</sequence>
<keyword evidence="6 13" id="KW-0808">Transferase</keyword>
<comment type="subcellular location">
    <subcellularLocation>
        <location evidence="1 13">Cytoplasm</location>
    </subcellularLocation>
</comment>
<feature type="binding site" evidence="14">
    <location>
        <position position="150"/>
    </location>
    <ligand>
        <name>ATP</name>
        <dbReference type="ChEBI" id="CHEBI:30616"/>
    </ligand>
</feature>
<feature type="binding site" evidence="14">
    <location>
        <position position="233"/>
    </location>
    <ligand>
        <name>ATP</name>
        <dbReference type="ChEBI" id="CHEBI:30616"/>
    </ligand>
</feature>
<evidence type="ECO:0000256" key="10">
    <source>
        <dbReference type="ARBA" id="ARBA00022840"/>
    </source>
</evidence>
<keyword evidence="9 13" id="KW-0547">Nucleotide-binding</keyword>
<dbReference type="Gene3D" id="3.90.870.10">
    <property type="entry name" value="DHBP synthase"/>
    <property type="match status" value="1"/>
</dbReference>
<dbReference type="InterPro" id="IPR050156">
    <property type="entry name" value="TC-AMP_synthase_SUA5"/>
</dbReference>
<keyword evidence="17" id="KW-1185">Reference proteome</keyword>
<feature type="binding site" evidence="14">
    <location>
        <position position="67"/>
    </location>
    <ligand>
        <name>L-threonine</name>
        <dbReference type="ChEBI" id="CHEBI:57926"/>
    </ligand>
</feature>
<dbReference type="EMBL" id="LKHP01000002">
    <property type="protein sequence ID" value="KRQ87749.1"/>
    <property type="molecule type" value="Genomic_DNA"/>
</dbReference>
<keyword evidence="10 13" id="KW-0067">ATP-binding</keyword>
<evidence type="ECO:0000256" key="12">
    <source>
        <dbReference type="ARBA" id="ARBA00048366"/>
    </source>
</evidence>
<dbReference type="InterPro" id="IPR006070">
    <property type="entry name" value="Sua5-like_dom"/>
</dbReference>
<dbReference type="InterPro" id="IPR010923">
    <property type="entry name" value="T(6)A37_SUA5"/>
</dbReference>
<dbReference type="InterPro" id="IPR038385">
    <property type="entry name" value="Sua5/YwlC_C"/>
</dbReference>
<dbReference type="FunFam" id="3.90.870.10:FF:000009">
    <property type="entry name" value="Threonylcarbamoyl-AMP synthase, putative"/>
    <property type="match status" value="1"/>
</dbReference>
<dbReference type="STRING" id="908809.ABG79_00554"/>
<evidence type="ECO:0000256" key="11">
    <source>
        <dbReference type="ARBA" id="ARBA00029774"/>
    </source>
</evidence>
<feature type="binding site" evidence="14">
    <location>
        <position position="180"/>
    </location>
    <ligand>
        <name>L-threonine</name>
        <dbReference type="ChEBI" id="CHEBI:57926"/>
    </ligand>
</feature>
<dbReference type="InterPro" id="IPR017945">
    <property type="entry name" value="DHBP_synth_RibB-like_a/b_dom"/>
</dbReference>
<keyword evidence="5 13" id="KW-0963">Cytoplasm</keyword>
<dbReference type="Proteomes" id="UP000052015">
    <property type="component" value="Unassembled WGS sequence"/>
</dbReference>
<evidence type="ECO:0000256" key="7">
    <source>
        <dbReference type="ARBA" id="ARBA00022694"/>
    </source>
</evidence>
<keyword evidence="7 13" id="KW-0819">tRNA processing</keyword>
<evidence type="ECO:0000256" key="3">
    <source>
        <dbReference type="ARBA" id="ARBA00012584"/>
    </source>
</evidence>
<comment type="catalytic activity">
    <reaction evidence="12 13">
        <text>L-threonine + hydrogencarbonate + ATP = L-threonylcarbamoyladenylate + diphosphate + H2O</text>
        <dbReference type="Rhea" id="RHEA:36407"/>
        <dbReference type="ChEBI" id="CHEBI:15377"/>
        <dbReference type="ChEBI" id="CHEBI:17544"/>
        <dbReference type="ChEBI" id="CHEBI:30616"/>
        <dbReference type="ChEBI" id="CHEBI:33019"/>
        <dbReference type="ChEBI" id="CHEBI:57926"/>
        <dbReference type="ChEBI" id="CHEBI:73682"/>
        <dbReference type="EC" id="2.7.7.87"/>
    </reaction>
</comment>
<dbReference type="NCBIfam" id="TIGR00057">
    <property type="entry name" value="L-threonylcarbamoyladenylate synthase"/>
    <property type="match status" value="1"/>
</dbReference>
<dbReference type="GO" id="GO:0008033">
    <property type="term" value="P:tRNA processing"/>
    <property type="evidence" value="ECO:0007669"/>
    <property type="project" value="UniProtKB-KW"/>
</dbReference>
<dbReference type="PIRSF" id="PIRSF004930">
    <property type="entry name" value="Tln_factor_SUA5"/>
    <property type="match status" value="1"/>
</dbReference>
<feature type="binding site" evidence="14">
    <location>
        <position position="35"/>
    </location>
    <ligand>
        <name>L-threonine</name>
        <dbReference type="ChEBI" id="CHEBI:57926"/>
    </ligand>
</feature>
<dbReference type="PROSITE" id="PS51163">
    <property type="entry name" value="YRDC"/>
    <property type="match status" value="1"/>
</dbReference>
<feature type="binding site" evidence="14">
    <location>
        <position position="142"/>
    </location>
    <ligand>
        <name>L-threonine</name>
        <dbReference type="ChEBI" id="CHEBI:57926"/>
    </ligand>
</feature>
<keyword evidence="8 13" id="KW-0548">Nucleotidyltransferase</keyword>
<accession>A0A0R3K3V5</accession>
<comment type="function">
    <text evidence="13">Required for the formation of a threonylcarbamoyl group on adenosine at position 37 (t(6)A37) in tRNAs that read codons beginning with adenine.</text>
</comment>
<dbReference type="FunFam" id="3.40.50.11030:FF:000001">
    <property type="entry name" value="Threonylcarbamoyl-AMP synthase"/>
    <property type="match status" value="1"/>
</dbReference>
<dbReference type="GO" id="GO:0000049">
    <property type="term" value="F:tRNA binding"/>
    <property type="evidence" value="ECO:0007669"/>
    <property type="project" value="TreeGrafter"/>
</dbReference>
<evidence type="ECO:0000256" key="4">
    <source>
        <dbReference type="ARBA" id="ARBA00015492"/>
    </source>
</evidence>
<evidence type="ECO:0000256" key="13">
    <source>
        <dbReference type="PIRNR" id="PIRNR004930"/>
    </source>
</evidence>
<dbReference type="PANTHER" id="PTHR17490">
    <property type="entry name" value="SUA5"/>
    <property type="match status" value="1"/>
</dbReference>
<dbReference type="SUPFAM" id="SSF55821">
    <property type="entry name" value="YrdC/RibB"/>
    <property type="match status" value="1"/>
</dbReference>
<protein>
    <recommendedName>
        <fullName evidence="4 13">Threonylcarbamoyl-AMP synthase</fullName>
        <shortName evidence="13">TC-AMP synthase</shortName>
        <ecNumber evidence="3 13">2.7.7.87</ecNumber>
    </recommendedName>
    <alternativeName>
        <fullName evidence="11 13">L-threonylcarbamoyladenylate synthase</fullName>
    </alternativeName>
</protein>
<evidence type="ECO:0000256" key="1">
    <source>
        <dbReference type="ARBA" id="ARBA00004496"/>
    </source>
</evidence>
<dbReference type="Pfam" id="PF01300">
    <property type="entry name" value="Sua5_yciO_yrdC"/>
    <property type="match status" value="1"/>
</dbReference>
<comment type="similarity">
    <text evidence="2 13">Belongs to the SUA5 family.</text>
</comment>
<gene>
    <name evidence="16" type="primary">ywlC</name>
    <name evidence="16" type="ORF">ABG79_00554</name>
</gene>
<dbReference type="EC" id="2.7.7.87" evidence="3 13"/>
<organism evidence="16 17">
    <name type="scientific">Caloramator mitchellensis</name>
    <dbReference type="NCBI Taxonomy" id="908809"/>
    <lineage>
        <taxon>Bacteria</taxon>
        <taxon>Bacillati</taxon>
        <taxon>Bacillota</taxon>
        <taxon>Clostridia</taxon>
        <taxon>Eubacteriales</taxon>
        <taxon>Clostridiaceae</taxon>
        <taxon>Caloramator</taxon>
    </lineage>
</organism>
<evidence type="ECO:0000256" key="6">
    <source>
        <dbReference type="ARBA" id="ARBA00022679"/>
    </source>
</evidence>
<dbReference type="RefSeq" id="WP_057976871.1">
    <property type="nucleotide sequence ID" value="NZ_LKHP01000002.1"/>
</dbReference>
<evidence type="ECO:0000256" key="8">
    <source>
        <dbReference type="ARBA" id="ARBA00022695"/>
    </source>
</evidence>
<dbReference type="PANTHER" id="PTHR17490:SF16">
    <property type="entry name" value="THREONYLCARBAMOYL-AMP SYNTHASE"/>
    <property type="match status" value="1"/>
</dbReference>
<dbReference type="Pfam" id="PF03481">
    <property type="entry name" value="Sua5_C"/>
    <property type="match status" value="1"/>
</dbReference>
<evidence type="ECO:0000256" key="9">
    <source>
        <dbReference type="ARBA" id="ARBA00022741"/>
    </source>
</evidence>
<dbReference type="GO" id="GO:0005524">
    <property type="term" value="F:ATP binding"/>
    <property type="evidence" value="ECO:0007669"/>
    <property type="project" value="UniProtKB-UniRule"/>
</dbReference>
<dbReference type="GO" id="GO:0003725">
    <property type="term" value="F:double-stranded RNA binding"/>
    <property type="evidence" value="ECO:0007669"/>
    <property type="project" value="UniProtKB-UniRule"/>
</dbReference>
<dbReference type="PATRIC" id="fig|908809.3.peg.555"/>
<dbReference type="GO" id="GO:0006450">
    <property type="term" value="P:regulation of translational fidelity"/>
    <property type="evidence" value="ECO:0007669"/>
    <property type="project" value="TreeGrafter"/>
</dbReference>
<feature type="binding site" evidence="14">
    <location>
        <position position="194"/>
    </location>
    <ligand>
        <name>ATP</name>
        <dbReference type="ChEBI" id="CHEBI:30616"/>
    </ligand>
</feature>
<evidence type="ECO:0000256" key="14">
    <source>
        <dbReference type="PIRSR" id="PIRSR004930-1"/>
    </source>
</evidence>